<evidence type="ECO:0000313" key="3">
    <source>
        <dbReference type="Proteomes" id="UP000035213"/>
    </source>
</evidence>
<evidence type="ECO:0000256" key="1">
    <source>
        <dbReference type="SAM" id="SignalP"/>
    </source>
</evidence>
<evidence type="ECO:0000313" key="2">
    <source>
        <dbReference type="EMBL" id="AKK71412.1"/>
    </source>
</evidence>
<dbReference type="KEGG" id="cgn:OK18_01055"/>
<dbReference type="OrthoDB" id="1257772at2"/>
<feature type="chain" id="PRO_5005184757" evidence="1">
    <location>
        <begin position="23"/>
        <end position="134"/>
    </location>
</feature>
<protein>
    <submittedName>
        <fullName evidence="2">Uncharacterized protein</fullName>
    </submittedName>
</protein>
<accession>A0A0G3M2Z7</accession>
<name>A0A0G3M2Z7_CHRGL</name>
<keyword evidence="1" id="KW-0732">Signal</keyword>
<reference evidence="2 3" key="1">
    <citation type="submission" date="2014-11" db="EMBL/GenBank/DDBJ databases">
        <authorList>
            <person name="Park G.-S."/>
            <person name="Hong S.-J."/>
            <person name="Jung B.K."/>
            <person name="Khan A.R."/>
            <person name="Kwak Y."/>
            <person name="Shin J.-H."/>
        </authorList>
    </citation>
    <scope>NUCLEOTIDE SEQUENCE [LARGE SCALE GENOMIC DNA]</scope>
    <source>
        <strain evidence="2 3">DSM 27622</strain>
    </source>
</reference>
<dbReference type="Proteomes" id="UP000035213">
    <property type="component" value="Chromosome"/>
</dbReference>
<sequence length="134" mass="15643">MNCILLKSKILVLLLLSLFSNAQYQIIAKKDLNLDKSQDVIYKDSITNNLVFEYAKNNKNKKNDTISFFSNYKAESGSVNINVIKNVIHIKFTYAPKYLDFDILYFSYDKVKMDWFLTYLLSSRTNPLSEKTND</sequence>
<gene>
    <name evidence="2" type="ORF">OK18_01055</name>
</gene>
<organism evidence="2 3">
    <name type="scientific">Chryseobacterium gallinarum</name>
    <dbReference type="NCBI Taxonomy" id="1324352"/>
    <lineage>
        <taxon>Bacteria</taxon>
        <taxon>Pseudomonadati</taxon>
        <taxon>Bacteroidota</taxon>
        <taxon>Flavobacteriia</taxon>
        <taxon>Flavobacteriales</taxon>
        <taxon>Weeksellaceae</taxon>
        <taxon>Chryseobacterium group</taxon>
        <taxon>Chryseobacterium</taxon>
    </lineage>
</organism>
<feature type="signal peptide" evidence="1">
    <location>
        <begin position="1"/>
        <end position="22"/>
    </location>
</feature>
<dbReference type="PATRIC" id="fig|1324352.5.peg.230"/>
<dbReference type="AlphaFoldDB" id="A0A0G3M2Z7"/>
<dbReference type="EMBL" id="CP009928">
    <property type="protein sequence ID" value="AKK71412.1"/>
    <property type="molecule type" value="Genomic_DNA"/>
</dbReference>
<dbReference type="RefSeq" id="WP_053326802.1">
    <property type="nucleotide sequence ID" value="NZ_CP009928.1"/>
</dbReference>
<proteinExistence type="predicted"/>